<evidence type="ECO:0000313" key="2">
    <source>
        <dbReference type="EMBL" id="EEC72365.1"/>
    </source>
</evidence>
<dbReference type="HOGENOM" id="CLU_000680_9_0_1"/>
<gene>
    <name evidence="2" type="ORF">OsI_05623</name>
</gene>
<evidence type="ECO:0000313" key="3">
    <source>
        <dbReference type="Proteomes" id="UP000007015"/>
    </source>
</evidence>
<feature type="region of interest" description="Disordered" evidence="1">
    <location>
        <begin position="50"/>
        <end position="72"/>
    </location>
</feature>
<dbReference type="Proteomes" id="UP000007015">
    <property type="component" value="Chromosome 2"/>
</dbReference>
<keyword evidence="3" id="KW-1185">Reference proteome</keyword>
<dbReference type="AlphaFoldDB" id="B8AGK2"/>
<feature type="compositionally biased region" description="Polar residues" evidence="1">
    <location>
        <begin position="50"/>
        <end position="61"/>
    </location>
</feature>
<name>B8AGK2_ORYSI</name>
<dbReference type="Gramene" id="BGIOSGA007232-TA">
    <property type="protein sequence ID" value="BGIOSGA007232-PA"/>
    <property type="gene ID" value="BGIOSGA007232"/>
</dbReference>
<accession>B8AGK2</accession>
<evidence type="ECO:0000256" key="1">
    <source>
        <dbReference type="SAM" id="MobiDB-lite"/>
    </source>
</evidence>
<sequence>MERYSMFKDRKNQYCKNGHTTQSNLQIQCNPYQMTQDIFHRTRTNNPNIYIEPQKTQNRQSNPEKQKPSRGHNFPRLQEILQSHSHQNSVVLGGKNIKWEQERLFSKHCWETWTAACKAMKLEHTLTPCTKINSKWLKDLNIRQDTIKLLEENIGKTLLDINSMNICSGQSPKAIEIRAKINPWDLIKLKSFCTAKETQKKTRRQLSEWEKTVSNDATDKGLISRIYKQLIQLNSKKANQAMEKWAKDPNRLFSKEDTNGQPTHEKMLQIADDKRNANQNYHEIPAHTNQNGHHS</sequence>
<protein>
    <submittedName>
        <fullName evidence="2">Uncharacterized protein</fullName>
    </submittedName>
</protein>
<dbReference type="PANTHER" id="PTHR19446">
    <property type="entry name" value="REVERSE TRANSCRIPTASES"/>
    <property type="match status" value="1"/>
</dbReference>
<proteinExistence type="predicted"/>
<organism evidence="2 3">
    <name type="scientific">Oryza sativa subsp. indica</name>
    <name type="common">Rice</name>
    <dbReference type="NCBI Taxonomy" id="39946"/>
    <lineage>
        <taxon>Eukaryota</taxon>
        <taxon>Viridiplantae</taxon>
        <taxon>Streptophyta</taxon>
        <taxon>Embryophyta</taxon>
        <taxon>Tracheophyta</taxon>
        <taxon>Spermatophyta</taxon>
        <taxon>Magnoliopsida</taxon>
        <taxon>Liliopsida</taxon>
        <taxon>Poales</taxon>
        <taxon>Poaceae</taxon>
        <taxon>BOP clade</taxon>
        <taxon>Oryzoideae</taxon>
        <taxon>Oryzeae</taxon>
        <taxon>Oryzinae</taxon>
        <taxon>Oryza</taxon>
        <taxon>Oryza sativa</taxon>
    </lineage>
</organism>
<dbReference type="EMBL" id="CM000127">
    <property type="protein sequence ID" value="EEC72365.1"/>
    <property type="molecule type" value="Genomic_DNA"/>
</dbReference>
<reference evidence="2 3" key="1">
    <citation type="journal article" date="2005" name="PLoS Biol.">
        <title>The genomes of Oryza sativa: a history of duplications.</title>
        <authorList>
            <person name="Yu J."/>
            <person name="Wang J."/>
            <person name="Lin W."/>
            <person name="Li S."/>
            <person name="Li H."/>
            <person name="Zhou J."/>
            <person name="Ni P."/>
            <person name="Dong W."/>
            <person name="Hu S."/>
            <person name="Zeng C."/>
            <person name="Zhang J."/>
            <person name="Zhang Y."/>
            <person name="Li R."/>
            <person name="Xu Z."/>
            <person name="Li S."/>
            <person name="Li X."/>
            <person name="Zheng H."/>
            <person name="Cong L."/>
            <person name="Lin L."/>
            <person name="Yin J."/>
            <person name="Geng J."/>
            <person name="Li G."/>
            <person name="Shi J."/>
            <person name="Liu J."/>
            <person name="Lv H."/>
            <person name="Li J."/>
            <person name="Wang J."/>
            <person name="Deng Y."/>
            <person name="Ran L."/>
            <person name="Shi X."/>
            <person name="Wang X."/>
            <person name="Wu Q."/>
            <person name="Li C."/>
            <person name="Ren X."/>
            <person name="Wang J."/>
            <person name="Wang X."/>
            <person name="Li D."/>
            <person name="Liu D."/>
            <person name="Zhang X."/>
            <person name="Ji Z."/>
            <person name="Zhao W."/>
            <person name="Sun Y."/>
            <person name="Zhang Z."/>
            <person name="Bao J."/>
            <person name="Han Y."/>
            <person name="Dong L."/>
            <person name="Ji J."/>
            <person name="Chen P."/>
            <person name="Wu S."/>
            <person name="Liu J."/>
            <person name="Xiao Y."/>
            <person name="Bu D."/>
            <person name="Tan J."/>
            <person name="Yang L."/>
            <person name="Ye C."/>
            <person name="Zhang J."/>
            <person name="Xu J."/>
            <person name="Zhou Y."/>
            <person name="Yu Y."/>
            <person name="Zhang B."/>
            <person name="Zhuang S."/>
            <person name="Wei H."/>
            <person name="Liu B."/>
            <person name="Lei M."/>
            <person name="Yu H."/>
            <person name="Li Y."/>
            <person name="Xu H."/>
            <person name="Wei S."/>
            <person name="He X."/>
            <person name="Fang L."/>
            <person name="Zhang Z."/>
            <person name="Zhang Y."/>
            <person name="Huang X."/>
            <person name="Su Z."/>
            <person name="Tong W."/>
            <person name="Li J."/>
            <person name="Tong Z."/>
            <person name="Li S."/>
            <person name="Ye J."/>
            <person name="Wang L."/>
            <person name="Fang L."/>
            <person name="Lei T."/>
            <person name="Chen C."/>
            <person name="Chen H."/>
            <person name="Xu Z."/>
            <person name="Li H."/>
            <person name="Huang H."/>
            <person name="Zhang F."/>
            <person name="Xu H."/>
            <person name="Li N."/>
            <person name="Zhao C."/>
            <person name="Li S."/>
            <person name="Dong L."/>
            <person name="Huang Y."/>
            <person name="Li L."/>
            <person name="Xi Y."/>
            <person name="Qi Q."/>
            <person name="Li W."/>
            <person name="Zhang B."/>
            <person name="Hu W."/>
            <person name="Zhang Y."/>
            <person name="Tian X."/>
            <person name="Jiao Y."/>
            <person name="Liang X."/>
            <person name="Jin J."/>
            <person name="Gao L."/>
            <person name="Zheng W."/>
            <person name="Hao B."/>
            <person name="Liu S."/>
            <person name="Wang W."/>
            <person name="Yuan L."/>
            <person name="Cao M."/>
            <person name="McDermott J."/>
            <person name="Samudrala R."/>
            <person name="Wang J."/>
            <person name="Wong G.K."/>
            <person name="Yang H."/>
        </authorList>
    </citation>
    <scope>NUCLEOTIDE SEQUENCE [LARGE SCALE GENOMIC DNA]</scope>
    <source>
        <strain evidence="3">cv. 93-11</strain>
    </source>
</reference>